<dbReference type="GO" id="GO:0005634">
    <property type="term" value="C:nucleus"/>
    <property type="evidence" value="ECO:0007669"/>
    <property type="project" value="UniProtKB-SubCell"/>
</dbReference>
<organism evidence="11 12">
    <name type="scientific">Vanilla planifolia</name>
    <name type="common">Vanilla</name>
    <dbReference type="NCBI Taxonomy" id="51239"/>
    <lineage>
        <taxon>Eukaryota</taxon>
        <taxon>Viridiplantae</taxon>
        <taxon>Streptophyta</taxon>
        <taxon>Embryophyta</taxon>
        <taxon>Tracheophyta</taxon>
        <taxon>Spermatophyta</taxon>
        <taxon>Magnoliopsida</taxon>
        <taxon>Liliopsida</taxon>
        <taxon>Asparagales</taxon>
        <taxon>Orchidaceae</taxon>
        <taxon>Vanilloideae</taxon>
        <taxon>Vanilleae</taxon>
        <taxon>Vanilla</taxon>
    </lineage>
</organism>
<dbReference type="SUPFAM" id="SSF57667">
    <property type="entry name" value="beta-beta-alpha zinc fingers"/>
    <property type="match status" value="1"/>
</dbReference>
<evidence type="ECO:0000313" key="12">
    <source>
        <dbReference type="Proteomes" id="UP000639772"/>
    </source>
</evidence>
<reference evidence="11 12" key="1">
    <citation type="journal article" date="2020" name="Nat. Food">
        <title>A phased Vanilla planifolia genome enables genetic improvement of flavour and production.</title>
        <authorList>
            <person name="Hasing T."/>
            <person name="Tang H."/>
            <person name="Brym M."/>
            <person name="Khazi F."/>
            <person name="Huang T."/>
            <person name="Chambers A.H."/>
        </authorList>
    </citation>
    <scope>NUCLEOTIDE SEQUENCE [LARGE SCALE GENOMIC DNA]</scope>
    <source>
        <tissue evidence="11">Leaf</tissue>
    </source>
</reference>
<keyword evidence="2" id="KW-0479">Metal-binding</keyword>
<evidence type="ECO:0000256" key="8">
    <source>
        <dbReference type="PROSITE-ProRule" id="PRU00042"/>
    </source>
</evidence>
<evidence type="ECO:0000313" key="11">
    <source>
        <dbReference type="EMBL" id="KAG0454392.1"/>
    </source>
</evidence>
<dbReference type="InterPro" id="IPR036236">
    <property type="entry name" value="Znf_C2H2_sf"/>
</dbReference>
<comment type="caution">
    <text evidence="11">The sequence shown here is derived from an EMBL/GenBank/DDBJ whole genome shotgun (WGS) entry which is preliminary data.</text>
</comment>
<accession>A0A835PQL5</accession>
<name>A0A835PQL5_VANPL</name>
<evidence type="ECO:0000256" key="9">
    <source>
        <dbReference type="SAM" id="MobiDB-lite"/>
    </source>
</evidence>
<dbReference type="PROSITE" id="PS50157">
    <property type="entry name" value="ZINC_FINGER_C2H2_2"/>
    <property type="match status" value="1"/>
</dbReference>
<dbReference type="PROSITE" id="PS00028">
    <property type="entry name" value="ZINC_FINGER_C2H2_1"/>
    <property type="match status" value="1"/>
</dbReference>
<evidence type="ECO:0000256" key="3">
    <source>
        <dbReference type="ARBA" id="ARBA00022771"/>
    </source>
</evidence>
<evidence type="ECO:0000256" key="1">
    <source>
        <dbReference type="ARBA" id="ARBA00004123"/>
    </source>
</evidence>
<gene>
    <name evidence="11" type="ORF">HPP92_025696</name>
</gene>
<keyword evidence="5" id="KW-0805">Transcription regulation</keyword>
<sequence length="126" mass="13912">MEERGRITSSSDEEEVAGGTGVSYDCIFCKRGFTTAQALGGHMNIHRKDRAKIGRNNDRGPLDRPTHGRLYLPPSPREDLPAFVPPELALFGGRRRVGQEAGGVQERRAELEDGGLDLELRLGREL</sequence>
<evidence type="ECO:0000256" key="4">
    <source>
        <dbReference type="ARBA" id="ARBA00022833"/>
    </source>
</evidence>
<comment type="subcellular location">
    <subcellularLocation>
        <location evidence="1">Nucleus</location>
    </subcellularLocation>
</comment>
<evidence type="ECO:0000256" key="6">
    <source>
        <dbReference type="ARBA" id="ARBA00023163"/>
    </source>
</evidence>
<dbReference type="InterPro" id="IPR052426">
    <property type="entry name" value="Plant_dev_regulator"/>
</dbReference>
<evidence type="ECO:0000259" key="10">
    <source>
        <dbReference type="PROSITE" id="PS50157"/>
    </source>
</evidence>
<dbReference type="GO" id="GO:0008270">
    <property type="term" value="F:zinc ion binding"/>
    <property type="evidence" value="ECO:0007669"/>
    <property type="project" value="UniProtKB-KW"/>
</dbReference>
<keyword evidence="7" id="KW-0539">Nucleus</keyword>
<dbReference type="AlphaFoldDB" id="A0A835PQL5"/>
<feature type="region of interest" description="Disordered" evidence="9">
    <location>
        <begin position="47"/>
        <end position="80"/>
    </location>
</feature>
<dbReference type="OrthoDB" id="780709at2759"/>
<evidence type="ECO:0000256" key="7">
    <source>
        <dbReference type="ARBA" id="ARBA00023242"/>
    </source>
</evidence>
<keyword evidence="4" id="KW-0862">Zinc</keyword>
<dbReference type="InterPro" id="IPR013087">
    <property type="entry name" value="Znf_C2H2_type"/>
</dbReference>
<protein>
    <recommendedName>
        <fullName evidence="10">C2H2-type domain-containing protein</fullName>
    </recommendedName>
</protein>
<feature type="compositionally biased region" description="Basic and acidic residues" evidence="9">
    <location>
        <begin position="51"/>
        <end position="66"/>
    </location>
</feature>
<evidence type="ECO:0000256" key="2">
    <source>
        <dbReference type="ARBA" id="ARBA00022723"/>
    </source>
</evidence>
<evidence type="ECO:0000256" key="5">
    <source>
        <dbReference type="ARBA" id="ARBA00023015"/>
    </source>
</evidence>
<keyword evidence="3 8" id="KW-0863">Zinc-finger</keyword>
<proteinExistence type="predicted"/>
<feature type="domain" description="C2H2-type" evidence="10">
    <location>
        <begin position="24"/>
        <end position="51"/>
    </location>
</feature>
<dbReference type="PANTHER" id="PTHR45801:SF117">
    <property type="entry name" value="OS07G0417400 PROTEIN"/>
    <property type="match status" value="1"/>
</dbReference>
<keyword evidence="6" id="KW-0804">Transcription</keyword>
<dbReference type="EMBL" id="JADCNM010000014">
    <property type="protein sequence ID" value="KAG0454392.1"/>
    <property type="molecule type" value="Genomic_DNA"/>
</dbReference>
<dbReference type="Gene3D" id="3.30.160.60">
    <property type="entry name" value="Classic Zinc Finger"/>
    <property type="match status" value="1"/>
</dbReference>
<dbReference type="Proteomes" id="UP000639772">
    <property type="component" value="Unassembled WGS sequence"/>
</dbReference>
<dbReference type="PANTHER" id="PTHR45801">
    <property type="entry name" value="OS07G0101800 PROTEIN"/>
    <property type="match status" value="1"/>
</dbReference>